<evidence type="ECO:0008006" key="10">
    <source>
        <dbReference type="Google" id="ProtNLM"/>
    </source>
</evidence>
<dbReference type="Proteomes" id="UP001107558">
    <property type="component" value="Chromosome 2"/>
</dbReference>
<dbReference type="GO" id="GO:1990573">
    <property type="term" value="P:potassium ion import across plasma membrane"/>
    <property type="evidence" value="ECO:0007669"/>
    <property type="project" value="TreeGrafter"/>
</dbReference>
<comment type="caution">
    <text evidence="8">The sequence shown here is derived from an EMBL/GenBank/DDBJ whole genome shotgun (WGS) entry which is preliminary data.</text>
</comment>
<sequence>MCLKHPCYERLNRIAASKPLRIFYGVILFLFVAFACYRLLQASNDLHAQKNARLEVIPNFQDNFIKYEVSSGANDIVAKINDALIQYETPNKNRQRCDNSFPSQNKSCDVDLNEFGPCTKENGYGYYRGSPCVFIKLKKLENWIPQCLNNSNPLPDDMPIYLKNYISNDHNRNQRAIWLSCSGEKDVDVEYVGKIEYYPSYGFPIYYFPSKNDESYLEPLIAVEFVKPQRGIAIFIKCKVWAQNLVETTIIKLSLD</sequence>
<dbReference type="GO" id="GO:0006883">
    <property type="term" value="P:intracellular sodium ion homeostasis"/>
    <property type="evidence" value="ECO:0007669"/>
    <property type="project" value="TreeGrafter"/>
</dbReference>
<evidence type="ECO:0000256" key="1">
    <source>
        <dbReference type="ARBA" id="ARBA00004606"/>
    </source>
</evidence>
<evidence type="ECO:0000256" key="5">
    <source>
        <dbReference type="ARBA" id="ARBA00022989"/>
    </source>
</evidence>
<keyword evidence="5 7" id="KW-1133">Transmembrane helix</keyword>
<name>A0A9J6BYD7_POLVA</name>
<evidence type="ECO:0000256" key="4">
    <source>
        <dbReference type="ARBA" id="ARBA00022968"/>
    </source>
</evidence>
<keyword evidence="3 7" id="KW-0812">Transmembrane</keyword>
<keyword evidence="6 7" id="KW-0472">Membrane</keyword>
<dbReference type="Pfam" id="PF00287">
    <property type="entry name" value="Na_K-ATPase"/>
    <property type="match status" value="1"/>
</dbReference>
<dbReference type="OrthoDB" id="5912413at2759"/>
<comment type="subcellular location">
    <subcellularLocation>
        <location evidence="1">Membrane</location>
        <topology evidence="1">Single-pass type II membrane protein</topology>
    </subcellularLocation>
</comment>
<dbReference type="InterPro" id="IPR038702">
    <property type="entry name" value="Na/K_ATPase_sub_beta_sf"/>
</dbReference>
<evidence type="ECO:0000256" key="6">
    <source>
        <dbReference type="ARBA" id="ARBA00023136"/>
    </source>
</evidence>
<gene>
    <name evidence="8" type="ORF">PVAND_004712</name>
</gene>
<dbReference type="AlphaFoldDB" id="A0A9J6BYD7"/>
<evidence type="ECO:0000256" key="2">
    <source>
        <dbReference type="ARBA" id="ARBA00005876"/>
    </source>
</evidence>
<evidence type="ECO:0000256" key="3">
    <source>
        <dbReference type="ARBA" id="ARBA00022692"/>
    </source>
</evidence>
<evidence type="ECO:0000313" key="9">
    <source>
        <dbReference type="Proteomes" id="UP001107558"/>
    </source>
</evidence>
<protein>
    <recommendedName>
        <fullName evidence="10">Sodium/potassium-transporting ATPase subunit beta-2</fullName>
    </recommendedName>
</protein>
<proteinExistence type="inferred from homology"/>
<dbReference type="PANTHER" id="PTHR11523">
    <property type="entry name" value="SODIUM/POTASSIUM-DEPENDENT ATPASE BETA SUBUNIT"/>
    <property type="match status" value="1"/>
</dbReference>
<evidence type="ECO:0000256" key="7">
    <source>
        <dbReference type="SAM" id="Phobius"/>
    </source>
</evidence>
<keyword evidence="4" id="KW-0735">Signal-anchor</keyword>
<dbReference type="GO" id="GO:0030007">
    <property type="term" value="P:intracellular potassium ion homeostasis"/>
    <property type="evidence" value="ECO:0007669"/>
    <property type="project" value="TreeGrafter"/>
</dbReference>
<dbReference type="GO" id="GO:0001671">
    <property type="term" value="F:ATPase activator activity"/>
    <property type="evidence" value="ECO:0007669"/>
    <property type="project" value="TreeGrafter"/>
</dbReference>
<dbReference type="InterPro" id="IPR000402">
    <property type="entry name" value="Na/K_ATPase_sub_beta"/>
</dbReference>
<comment type="similarity">
    <text evidence="2">Belongs to the X(+)/potassium ATPases subunit beta family.</text>
</comment>
<organism evidence="8 9">
    <name type="scientific">Polypedilum vanderplanki</name>
    <name type="common">Sleeping chironomid midge</name>
    <dbReference type="NCBI Taxonomy" id="319348"/>
    <lineage>
        <taxon>Eukaryota</taxon>
        <taxon>Metazoa</taxon>
        <taxon>Ecdysozoa</taxon>
        <taxon>Arthropoda</taxon>
        <taxon>Hexapoda</taxon>
        <taxon>Insecta</taxon>
        <taxon>Pterygota</taxon>
        <taxon>Neoptera</taxon>
        <taxon>Endopterygota</taxon>
        <taxon>Diptera</taxon>
        <taxon>Nematocera</taxon>
        <taxon>Chironomoidea</taxon>
        <taxon>Chironomidae</taxon>
        <taxon>Chironominae</taxon>
        <taxon>Polypedilum</taxon>
        <taxon>Polypedilum</taxon>
    </lineage>
</organism>
<dbReference type="PANTHER" id="PTHR11523:SF28">
    <property type="entry name" value="NA_K-ATPASE BETA SUBUNIT ISOFORM 4-RELATED"/>
    <property type="match status" value="1"/>
</dbReference>
<reference evidence="8" key="1">
    <citation type="submission" date="2021-03" db="EMBL/GenBank/DDBJ databases">
        <title>Chromosome level genome of the anhydrobiotic midge Polypedilum vanderplanki.</title>
        <authorList>
            <person name="Yoshida Y."/>
            <person name="Kikawada T."/>
            <person name="Gusev O."/>
        </authorList>
    </citation>
    <scope>NUCLEOTIDE SEQUENCE</scope>
    <source>
        <strain evidence="8">NIAS01</strain>
        <tissue evidence="8">Whole body or cell culture</tissue>
    </source>
</reference>
<keyword evidence="9" id="KW-1185">Reference proteome</keyword>
<evidence type="ECO:0000313" key="8">
    <source>
        <dbReference type="EMBL" id="KAG5674762.1"/>
    </source>
</evidence>
<dbReference type="GO" id="GO:0005890">
    <property type="term" value="C:sodium:potassium-exchanging ATPase complex"/>
    <property type="evidence" value="ECO:0007669"/>
    <property type="project" value="InterPro"/>
</dbReference>
<accession>A0A9J6BYD7</accession>
<dbReference type="Gene3D" id="2.60.40.1660">
    <property type="entry name" value="Na, k-atpase alpha subunit"/>
    <property type="match status" value="1"/>
</dbReference>
<dbReference type="GO" id="GO:0036376">
    <property type="term" value="P:sodium ion export across plasma membrane"/>
    <property type="evidence" value="ECO:0007669"/>
    <property type="project" value="TreeGrafter"/>
</dbReference>
<feature type="transmembrane region" description="Helical" evidence="7">
    <location>
        <begin position="21"/>
        <end position="40"/>
    </location>
</feature>
<dbReference type="EMBL" id="JADBJN010000002">
    <property type="protein sequence ID" value="KAG5674762.1"/>
    <property type="molecule type" value="Genomic_DNA"/>
</dbReference>